<evidence type="ECO:0000313" key="7">
    <source>
        <dbReference type="Proteomes" id="UP001484097"/>
    </source>
</evidence>
<evidence type="ECO:0000259" key="4">
    <source>
        <dbReference type="Pfam" id="PF00534"/>
    </source>
</evidence>
<feature type="domain" description="Glycosyltransferase subfamily 4-like N-terminal" evidence="5">
    <location>
        <begin position="14"/>
        <end position="177"/>
    </location>
</feature>
<proteinExistence type="predicted"/>
<evidence type="ECO:0000313" key="6">
    <source>
        <dbReference type="EMBL" id="MEO9246951.1"/>
    </source>
</evidence>
<comment type="caution">
    <text evidence="6">The sequence shown here is derived from an EMBL/GenBank/DDBJ whole genome shotgun (WGS) entry which is preliminary data.</text>
</comment>
<organism evidence="6 7">
    <name type="scientific">Citricoccus nitrophenolicus</name>
    <dbReference type="NCBI Taxonomy" id="863575"/>
    <lineage>
        <taxon>Bacteria</taxon>
        <taxon>Bacillati</taxon>
        <taxon>Actinomycetota</taxon>
        <taxon>Actinomycetes</taxon>
        <taxon>Micrococcales</taxon>
        <taxon>Micrococcaceae</taxon>
        <taxon>Citricoccus</taxon>
    </lineage>
</organism>
<keyword evidence="3 6" id="KW-0808">Transferase</keyword>
<dbReference type="InterPro" id="IPR050194">
    <property type="entry name" value="Glycosyltransferase_grp1"/>
</dbReference>
<dbReference type="SUPFAM" id="SSF53756">
    <property type="entry name" value="UDP-Glycosyltransferase/glycogen phosphorylase"/>
    <property type="match status" value="1"/>
</dbReference>
<dbReference type="RefSeq" id="WP_347919291.1">
    <property type="nucleotide sequence ID" value="NZ_JBDXMX010000002.1"/>
</dbReference>
<keyword evidence="2 6" id="KW-0328">Glycosyltransferase</keyword>
<dbReference type="GO" id="GO:0016757">
    <property type="term" value="F:glycosyltransferase activity"/>
    <property type="evidence" value="ECO:0007669"/>
    <property type="project" value="UniProtKB-KW"/>
</dbReference>
<protein>
    <recommendedName>
        <fullName evidence="1">D-inositol 3-phosphate glycosyltransferase</fullName>
    </recommendedName>
</protein>
<gene>
    <name evidence="6" type="ORF">ABDK96_04595</name>
</gene>
<keyword evidence="7" id="KW-1185">Reference proteome</keyword>
<evidence type="ECO:0000259" key="5">
    <source>
        <dbReference type="Pfam" id="PF13439"/>
    </source>
</evidence>
<dbReference type="PANTHER" id="PTHR45947:SF3">
    <property type="entry name" value="SULFOQUINOVOSYL TRANSFERASE SQD2"/>
    <property type="match status" value="1"/>
</dbReference>
<dbReference type="InterPro" id="IPR001296">
    <property type="entry name" value="Glyco_trans_1"/>
</dbReference>
<evidence type="ECO:0000256" key="2">
    <source>
        <dbReference type="ARBA" id="ARBA00022676"/>
    </source>
</evidence>
<evidence type="ECO:0000256" key="1">
    <source>
        <dbReference type="ARBA" id="ARBA00021292"/>
    </source>
</evidence>
<dbReference type="InterPro" id="IPR028098">
    <property type="entry name" value="Glyco_trans_4-like_N"/>
</dbReference>
<dbReference type="EMBL" id="JBDXMX010000002">
    <property type="protein sequence ID" value="MEO9246951.1"/>
    <property type="molecule type" value="Genomic_DNA"/>
</dbReference>
<sequence>MRIAMFTEVFLPKIDGVVTRVVRTLEQLGEMGHEVLLFAPGDPPAEYAGHQVVRVRSFSLRYLYPELKVGVPTPAIARAMESFHPHVVHTVNPIWLSAYGVLSAGRRDLPQLASFHTDVPQYTESLRVGWARHPIEAWIEFLHNKAEVNLCTSGPMVERARQVGIERVDLWPKAVDTVGYHPTNASAEMRATLTDGHPEAPLVVYVGRMSREKDLDRLVGVMRRLRERMPGARLAMVGSGPYLDELRKRFDPAYTVFTGYLSGPGLAAAYASADAFAFPSTTETLGLVALESMASGVPVVGARAGGIPFVIDDGGTGFLVDPDDVGGWVDRLALLLTETGRRAEMGAAARAEAERHSWRAATEALVGFYKRAVEAHWSSGHRDLNGPFLDRFARPMPRATD</sequence>
<reference evidence="6 7" key="1">
    <citation type="submission" date="2024-05" db="EMBL/GenBank/DDBJ databases">
        <authorList>
            <person name="Yi C."/>
        </authorList>
    </citation>
    <scope>NUCLEOTIDE SEQUENCE [LARGE SCALE GENOMIC DNA]</scope>
    <source>
        <strain evidence="6 7">XS13</strain>
    </source>
</reference>
<dbReference type="Proteomes" id="UP001484097">
    <property type="component" value="Unassembled WGS sequence"/>
</dbReference>
<evidence type="ECO:0000256" key="3">
    <source>
        <dbReference type="ARBA" id="ARBA00022679"/>
    </source>
</evidence>
<feature type="domain" description="Glycosyl transferase family 1" evidence="4">
    <location>
        <begin position="199"/>
        <end position="351"/>
    </location>
</feature>
<dbReference type="CDD" id="cd03814">
    <property type="entry name" value="GT4-like"/>
    <property type="match status" value="1"/>
</dbReference>
<dbReference type="Gene3D" id="3.40.50.2000">
    <property type="entry name" value="Glycogen Phosphorylase B"/>
    <property type="match status" value="2"/>
</dbReference>
<dbReference type="Pfam" id="PF13439">
    <property type="entry name" value="Glyco_transf_4"/>
    <property type="match status" value="1"/>
</dbReference>
<dbReference type="Pfam" id="PF00534">
    <property type="entry name" value="Glycos_transf_1"/>
    <property type="match status" value="1"/>
</dbReference>
<dbReference type="PANTHER" id="PTHR45947">
    <property type="entry name" value="SULFOQUINOVOSYL TRANSFERASE SQD2"/>
    <property type="match status" value="1"/>
</dbReference>
<name>A0ABV0IFL4_9MICC</name>
<accession>A0ABV0IFL4</accession>